<evidence type="ECO:0000313" key="1">
    <source>
        <dbReference type="EMBL" id="CPR13953.1"/>
    </source>
</evidence>
<dbReference type="AlphaFoldDB" id="A0A0G4JPY9"/>
<reference evidence="2" key="1">
    <citation type="submission" date="2015-01" db="EMBL/GenBank/DDBJ databases">
        <authorList>
            <person name="Paterson Steve"/>
        </authorList>
    </citation>
    <scope>NUCLEOTIDE SEQUENCE [LARGE SCALE GENOMIC DNA]</scope>
    <source>
        <strain evidence="2">OBR1</strain>
    </source>
</reference>
<organism evidence="1 2">
    <name type="scientific">Brenneria goodwinii</name>
    <dbReference type="NCBI Taxonomy" id="1109412"/>
    <lineage>
        <taxon>Bacteria</taxon>
        <taxon>Pseudomonadati</taxon>
        <taxon>Pseudomonadota</taxon>
        <taxon>Gammaproteobacteria</taxon>
        <taxon>Enterobacterales</taxon>
        <taxon>Pectobacteriaceae</taxon>
        <taxon>Brenneria</taxon>
    </lineage>
</organism>
<gene>
    <name evidence="1" type="ORF">BN1221_00357c</name>
</gene>
<protein>
    <submittedName>
        <fullName evidence="1">Uncharacterized protein</fullName>
    </submittedName>
</protein>
<keyword evidence="2" id="KW-1185">Reference proteome</keyword>
<name>A0A0G4JPY9_9GAMM</name>
<dbReference type="EMBL" id="CGIG01000001">
    <property type="protein sequence ID" value="CPR13953.1"/>
    <property type="molecule type" value="Genomic_DNA"/>
</dbReference>
<proteinExistence type="predicted"/>
<dbReference type="Proteomes" id="UP000044377">
    <property type="component" value="Unassembled WGS sequence"/>
</dbReference>
<evidence type="ECO:0000313" key="2">
    <source>
        <dbReference type="Proteomes" id="UP000044377"/>
    </source>
</evidence>
<accession>A0A0G4JPY9</accession>
<sequence length="60" mass="7110">MPVILQQKLYSQPALGHHKRRRRLCGWRIGIYTRNNSGCSMTGIYPYFDVHWVYHSQAAF</sequence>